<evidence type="ECO:0000313" key="2">
    <source>
        <dbReference type="Proteomes" id="UP000000763"/>
    </source>
</evidence>
<proteinExistence type="predicted"/>
<gene>
    <name evidence="1" type="primary">OJ1281_H05.13</name>
</gene>
<organism evidence="1 2">
    <name type="scientific">Oryza sativa subsp. japonica</name>
    <name type="common">Rice</name>
    <dbReference type="NCBI Taxonomy" id="39947"/>
    <lineage>
        <taxon>Eukaryota</taxon>
        <taxon>Viridiplantae</taxon>
        <taxon>Streptophyta</taxon>
        <taxon>Embryophyta</taxon>
        <taxon>Tracheophyta</taxon>
        <taxon>Spermatophyta</taxon>
        <taxon>Magnoliopsida</taxon>
        <taxon>Liliopsida</taxon>
        <taxon>Poales</taxon>
        <taxon>Poaceae</taxon>
        <taxon>BOP clade</taxon>
        <taxon>Oryzoideae</taxon>
        <taxon>Oryzeae</taxon>
        <taxon>Oryzinae</taxon>
        <taxon>Oryza</taxon>
        <taxon>Oryza sativa</taxon>
    </lineage>
</organism>
<dbReference type="AlphaFoldDB" id="Q6L501"/>
<evidence type="ECO:0000313" key="1">
    <source>
        <dbReference type="EMBL" id="AAT39173.1"/>
    </source>
</evidence>
<accession>Q6L501</accession>
<reference evidence="2" key="2">
    <citation type="journal article" date="2008" name="Nucleic Acids Res.">
        <title>The rice annotation project database (RAP-DB): 2008 update.</title>
        <authorList>
            <consortium name="The rice annotation project (RAP)"/>
        </authorList>
    </citation>
    <scope>GENOME REANNOTATION</scope>
    <source>
        <strain evidence="2">cv. Nipponbare</strain>
    </source>
</reference>
<dbReference type="Proteomes" id="UP000000763">
    <property type="component" value="Chromosome 5"/>
</dbReference>
<protein>
    <submittedName>
        <fullName evidence="1">Uncharacterized protein</fullName>
    </submittedName>
</protein>
<dbReference type="EMBL" id="AC117265">
    <property type="protein sequence ID" value="AAT39173.1"/>
    <property type="molecule type" value="Genomic_DNA"/>
</dbReference>
<reference evidence="2" key="1">
    <citation type="journal article" date="2005" name="Nature">
        <title>The map-based sequence of the rice genome.</title>
        <authorList>
            <consortium name="International rice genome sequencing project (IRGSP)"/>
            <person name="Matsumoto T."/>
            <person name="Wu J."/>
            <person name="Kanamori H."/>
            <person name="Katayose Y."/>
            <person name="Fujisawa M."/>
            <person name="Namiki N."/>
            <person name="Mizuno H."/>
            <person name="Yamamoto K."/>
            <person name="Antonio B.A."/>
            <person name="Baba T."/>
            <person name="Sakata K."/>
            <person name="Nagamura Y."/>
            <person name="Aoki H."/>
            <person name="Arikawa K."/>
            <person name="Arita K."/>
            <person name="Bito T."/>
            <person name="Chiden Y."/>
            <person name="Fujitsuka N."/>
            <person name="Fukunaka R."/>
            <person name="Hamada M."/>
            <person name="Harada C."/>
            <person name="Hayashi A."/>
            <person name="Hijishita S."/>
            <person name="Honda M."/>
            <person name="Hosokawa S."/>
            <person name="Ichikawa Y."/>
            <person name="Idonuma A."/>
            <person name="Iijima M."/>
            <person name="Ikeda M."/>
            <person name="Ikeno M."/>
            <person name="Ito K."/>
            <person name="Ito S."/>
            <person name="Ito T."/>
            <person name="Ito Y."/>
            <person name="Ito Y."/>
            <person name="Iwabuchi A."/>
            <person name="Kamiya K."/>
            <person name="Karasawa W."/>
            <person name="Kurita K."/>
            <person name="Katagiri S."/>
            <person name="Kikuta A."/>
            <person name="Kobayashi H."/>
            <person name="Kobayashi N."/>
            <person name="Machita K."/>
            <person name="Maehara T."/>
            <person name="Masukawa M."/>
            <person name="Mizubayashi T."/>
            <person name="Mukai Y."/>
            <person name="Nagasaki H."/>
            <person name="Nagata Y."/>
            <person name="Naito S."/>
            <person name="Nakashima M."/>
            <person name="Nakama Y."/>
            <person name="Nakamichi Y."/>
            <person name="Nakamura M."/>
            <person name="Meguro A."/>
            <person name="Negishi M."/>
            <person name="Ohta I."/>
            <person name="Ohta T."/>
            <person name="Okamoto M."/>
            <person name="Ono N."/>
            <person name="Saji S."/>
            <person name="Sakaguchi M."/>
            <person name="Sakai K."/>
            <person name="Shibata M."/>
            <person name="Shimokawa T."/>
            <person name="Song J."/>
            <person name="Takazaki Y."/>
            <person name="Terasawa K."/>
            <person name="Tsugane M."/>
            <person name="Tsuji K."/>
            <person name="Ueda S."/>
            <person name="Waki K."/>
            <person name="Yamagata H."/>
            <person name="Yamamoto M."/>
            <person name="Yamamoto S."/>
            <person name="Yamane H."/>
            <person name="Yoshiki S."/>
            <person name="Yoshihara R."/>
            <person name="Yukawa K."/>
            <person name="Zhong H."/>
            <person name="Yano M."/>
            <person name="Yuan Q."/>
            <person name="Ouyang S."/>
            <person name="Liu J."/>
            <person name="Jones K.M."/>
            <person name="Gansberger K."/>
            <person name="Moffat K."/>
            <person name="Hill J."/>
            <person name="Bera J."/>
            <person name="Fadrosh D."/>
            <person name="Jin S."/>
            <person name="Johri S."/>
            <person name="Kim M."/>
            <person name="Overton L."/>
            <person name="Reardon M."/>
            <person name="Tsitrin T."/>
            <person name="Vuong H."/>
            <person name="Weaver B."/>
            <person name="Ciecko A."/>
            <person name="Tallon L."/>
            <person name="Jackson J."/>
            <person name="Pai G."/>
            <person name="Aken S.V."/>
            <person name="Utterback T."/>
            <person name="Reidmuller S."/>
            <person name="Feldblyum T."/>
            <person name="Hsiao J."/>
            <person name="Zismann V."/>
            <person name="Iobst S."/>
            <person name="de Vazeille A.R."/>
            <person name="Buell C.R."/>
            <person name="Ying K."/>
            <person name="Li Y."/>
            <person name="Lu T."/>
            <person name="Huang Y."/>
            <person name="Zhao Q."/>
            <person name="Feng Q."/>
            <person name="Zhang L."/>
            <person name="Zhu J."/>
            <person name="Weng Q."/>
            <person name="Mu J."/>
            <person name="Lu Y."/>
            <person name="Fan D."/>
            <person name="Liu Y."/>
            <person name="Guan J."/>
            <person name="Zhang Y."/>
            <person name="Yu S."/>
            <person name="Liu X."/>
            <person name="Zhang Y."/>
            <person name="Hong G."/>
            <person name="Han B."/>
            <person name="Choisne N."/>
            <person name="Demange N."/>
            <person name="Orjeda G."/>
            <person name="Samain S."/>
            <person name="Cattolico L."/>
            <person name="Pelletier E."/>
            <person name="Couloux A."/>
            <person name="Segurens B."/>
            <person name="Wincker P."/>
            <person name="D'Hont A."/>
            <person name="Scarpelli C."/>
            <person name="Weissenbach J."/>
            <person name="Salanoubat M."/>
            <person name="Quetier F."/>
            <person name="Yu Y."/>
            <person name="Kim H.R."/>
            <person name="Rambo T."/>
            <person name="Currie J."/>
            <person name="Collura K."/>
            <person name="Luo M."/>
            <person name="Yang T."/>
            <person name="Ammiraju J.S.S."/>
            <person name="Engler F."/>
            <person name="Soderlund C."/>
            <person name="Wing R.A."/>
            <person name="Palmer L.E."/>
            <person name="de la Bastide M."/>
            <person name="Spiegel L."/>
            <person name="Nascimento L."/>
            <person name="Zutavern T."/>
            <person name="O'Shaughnessy A."/>
            <person name="Dike S."/>
            <person name="Dedhia N."/>
            <person name="Preston R."/>
            <person name="Balija V."/>
            <person name="McCombie W.R."/>
            <person name="Chow T."/>
            <person name="Chen H."/>
            <person name="Chung M."/>
            <person name="Chen C."/>
            <person name="Shaw J."/>
            <person name="Wu H."/>
            <person name="Hsiao K."/>
            <person name="Chao Y."/>
            <person name="Chu M."/>
            <person name="Cheng C."/>
            <person name="Hour A."/>
            <person name="Lee P."/>
            <person name="Lin S."/>
            <person name="Lin Y."/>
            <person name="Liou J."/>
            <person name="Liu S."/>
            <person name="Hsing Y."/>
            <person name="Raghuvanshi S."/>
            <person name="Mohanty A."/>
            <person name="Bharti A.K."/>
            <person name="Gaur A."/>
            <person name="Gupta V."/>
            <person name="Kumar D."/>
            <person name="Ravi V."/>
            <person name="Vij S."/>
            <person name="Kapur A."/>
            <person name="Khurana P."/>
            <person name="Khurana P."/>
            <person name="Khurana J.P."/>
            <person name="Tyagi A.K."/>
            <person name="Gaikwad K."/>
            <person name="Singh A."/>
            <person name="Dalal V."/>
            <person name="Srivastava S."/>
            <person name="Dixit A."/>
            <person name="Pal A.K."/>
            <person name="Ghazi I.A."/>
            <person name="Yadav M."/>
            <person name="Pandit A."/>
            <person name="Bhargava A."/>
            <person name="Sureshbabu K."/>
            <person name="Batra K."/>
            <person name="Sharma T.R."/>
            <person name="Mohapatra T."/>
            <person name="Singh N.K."/>
            <person name="Messing J."/>
            <person name="Nelson A.B."/>
            <person name="Fuks G."/>
            <person name="Kavchok S."/>
            <person name="Keizer G."/>
            <person name="Linton E."/>
            <person name="Llaca V."/>
            <person name="Song R."/>
            <person name="Tanyolac B."/>
            <person name="Young S."/>
            <person name="Ho-Il K."/>
            <person name="Hahn J.H."/>
            <person name="Sangsakoo G."/>
            <person name="Vanavichit A."/>
            <person name="de Mattos Luiz.A.T."/>
            <person name="Zimmer P.D."/>
            <person name="Malone G."/>
            <person name="Dellagostin O."/>
            <person name="de Oliveira A.C."/>
            <person name="Bevan M."/>
            <person name="Bancroft I."/>
            <person name="Minx P."/>
            <person name="Cordum H."/>
            <person name="Wilson R."/>
            <person name="Cheng Z."/>
            <person name="Jin W."/>
            <person name="Jiang J."/>
            <person name="Leong S.A."/>
            <person name="Iwama H."/>
            <person name="Gojobori T."/>
            <person name="Itoh T."/>
            <person name="Niimura Y."/>
            <person name="Fujii Y."/>
            <person name="Habara T."/>
            <person name="Sakai H."/>
            <person name="Sato Y."/>
            <person name="Wilson G."/>
            <person name="Kumar K."/>
            <person name="McCouch S."/>
            <person name="Juretic N."/>
            <person name="Hoen D."/>
            <person name="Wright S."/>
            <person name="Bruskiewich R."/>
            <person name="Bureau T."/>
            <person name="Miyao A."/>
            <person name="Hirochika H."/>
            <person name="Nishikawa T."/>
            <person name="Kadowaki K."/>
            <person name="Sugiura M."/>
            <person name="Burr B."/>
            <person name="Sasaki T."/>
        </authorList>
    </citation>
    <scope>NUCLEOTIDE SEQUENCE [LARGE SCALE GENOMIC DNA]</scope>
    <source>
        <strain evidence="2">cv. Nipponbare</strain>
    </source>
</reference>
<sequence>MYPKRFDWYRSCWTHHLQPTYTLRLKKMAQLESRSTEAPVNVFDRVADNRSPLKPSIQPPARPCQGGKGLGAWSWTLVSKVAAVEQTRHRAEGDPHDGQVGVLGDRGHAQAAGRTQHYELSPHEHYELNTRNIPGSQLSQFLSDRSKNCTKTRTYSIN</sequence>
<name>Q6L501_ORYSJ</name>